<keyword evidence="2" id="KW-1185">Reference proteome</keyword>
<organism evidence="1 2">
    <name type="scientific">Mycoplana azooxidifex</name>
    <dbReference type="NCBI Taxonomy" id="1636188"/>
    <lineage>
        <taxon>Bacteria</taxon>
        <taxon>Pseudomonadati</taxon>
        <taxon>Pseudomonadota</taxon>
        <taxon>Alphaproteobacteria</taxon>
        <taxon>Hyphomicrobiales</taxon>
        <taxon>Rhizobiaceae</taxon>
        <taxon>Mycoplana</taxon>
    </lineage>
</organism>
<dbReference type="EMBL" id="JACIEE010000008">
    <property type="protein sequence ID" value="MBB3978819.1"/>
    <property type="molecule type" value="Genomic_DNA"/>
</dbReference>
<dbReference type="AlphaFoldDB" id="A0A7W6DA52"/>
<protein>
    <submittedName>
        <fullName evidence="1">Uncharacterized protein</fullName>
    </submittedName>
</protein>
<evidence type="ECO:0000313" key="2">
    <source>
        <dbReference type="Proteomes" id="UP000574761"/>
    </source>
</evidence>
<sequence>MRWPLPMFQASISRASKFHGCRVATASLAVVLALSLAACQRETGPDPLQLTGKMFVFNYRLAYATYVVTLNRTEPLPDGATVTAEFENPAGGAPLVTTRKLFPKLEKVVLESPEIACVKKARPYRVAIRVNGPDGTQLQALETTVVSDLDQSVLPAQALVVGPAYDKNPEMFKDGKAPARFETAKCPV</sequence>
<name>A0A7W6DA52_9HYPH</name>
<dbReference type="Proteomes" id="UP000574761">
    <property type="component" value="Unassembled WGS sequence"/>
</dbReference>
<dbReference type="RefSeq" id="WP_425488527.1">
    <property type="nucleotide sequence ID" value="NZ_JACIEE010000008.1"/>
</dbReference>
<comment type="caution">
    <text evidence="1">The sequence shown here is derived from an EMBL/GenBank/DDBJ whole genome shotgun (WGS) entry which is preliminary data.</text>
</comment>
<evidence type="ECO:0000313" key="1">
    <source>
        <dbReference type="EMBL" id="MBB3978819.1"/>
    </source>
</evidence>
<reference evidence="1 2" key="1">
    <citation type="submission" date="2020-08" db="EMBL/GenBank/DDBJ databases">
        <title>Genomic Encyclopedia of Type Strains, Phase IV (KMG-IV): sequencing the most valuable type-strain genomes for metagenomic binning, comparative biology and taxonomic classification.</title>
        <authorList>
            <person name="Goeker M."/>
        </authorList>
    </citation>
    <scope>NUCLEOTIDE SEQUENCE [LARGE SCALE GENOMIC DNA]</scope>
    <source>
        <strain evidence="1 2">DSM 100211</strain>
    </source>
</reference>
<proteinExistence type="predicted"/>
<accession>A0A7W6DA52</accession>
<gene>
    <name evidence="1" type="ORF">GGQ64_004054</name>
</gene>